<name>A0A251U363_HELAN</name>
<proteinExistence type="predicted"/>
<organism evidence="2 3">
    <name type="scientific">Helianthus annuus</name>
    <name type="common">Common sunflower</name>
    <dbReference type="NCBI Taxonomy" id="4232"/>
    <lineage>
        <taxon>Eukaryota</taxon>
        <taxon>Viridiplantae</taxon>
        <taxon>Streptophyta</taxon>
        <taxon>Embryophyta</taxon>
        <taxon>Tracheophyta</taxon>
        <taxon>Spermatophyta</taxon>
        <taxon>Magnoliopsida</taxon>
        <taxon>eudicotyledons</taxon>
        <taxon>Gunneridae</taxon>
        <taxon>Pentapetalae</taxon>
        <taxon>asterids</taxon>
        <taxon>campanulids</taxon>
        <taxon>Asterales</taxon>
        <taxon>Asteraceae</taxon>
        <taxon>Asteroideae</taxon>
        <taxon>Heliantheae alliance</taxon>
        <taxon>Heliantheae</taxon>
        <taxon>Helianthus</taxon>
    </lineage>
</organism>
<dbReference type="FunCoup" id="A0A251U363">
    <property type="interactions" value="257"/>
</dbReference>
<dbReference type="Pfam" id="PF00407">
    <property type="entry name" value="Bet_v_1"/>
    <property type="match status" value="1"/>
</dbReference>
<dbReference type="CDD" id="cd07816">
    <property type="entry name" value="Bet_v1-like"/>
    <property type="match status" value="1"/>
</dbReference>
<dbReference type="InParanoid" id="A0A251U363"/>
<dbReference type="Proteomes" id="UP000215914">
    <property type="component" value="Chromosome 8"/>
</dbReference>
<evidence type="ECO:0000313" key="3">
    <source>
        <dbReference type="Proteomes" id="UP000215914"/>
    </source>
</evidence>
<evidence type="ECO:0000259" key="1">
    <source>
        <dbReference type="SMART" id="SM01037"/>
    </source>
</evidence>
<dbReference type="AlphaFoldDB" id="A0A251U363"/>
<feature type="domain" description="Bet v I/Major latex protein" evidence="1">
    <location>
        <begin position="2"/>
        <end position="145"/>
    </location>
</feature>
<dbReference type="EMBL" id="CM007897">
    <property type="protein sequence ID" value="OTG17443.1"/>
    <property type="molecule type" value="Genomic_DNA"/>
</dbReference>
<gene>
    <name evidence="2" type="primary">MLP28</name>
    <name evidence="2" type="ORF">HannXRQ_Chr08g0212261</name>
</gene>
<accession>A0A251U363</accession>
<evidence type="ECO:0000313" key="2">
    <source>
        <dbReference type="EMBL" id="OTG17443.1"/>
    </source>
</evidence>
<dbReference type="SUPFAM" id="SSF55961">
    <property type="entry name" value="Bet v1-like"/>
    <property type="match status" value="1"/>
</dbReference>
<dbReference type="Gene3D" id="3.30.530.20">
    <property type="match status" value="1"/>
</dbReference>
<dbReference type="InterPro" id="IPR023393">
    <property type="entry name" value="START-like_dom_sf"/>
</dbReference>
<dbReference type="SMART" id="SM01037">
    <property type="entry name" value="Bet_v_1"/>
    <property type="match status" value="1"/>
</dbReference>
<reference evidence="3" key="1">
    <citation type="journal article" date="2017" name="Nature">
        <title>The sunflower genome provides insights into oil metabolism, flowering and Asterid evolution.</title>
        <authorList>
            <person name="Badouin H."/>
            <person name="Gouzy J."/>
            <person name="Grassa C.J."/>
            <person name="Murat F."/>
            <person name="Staton S.E."/>
            <person name="Cottret L."/>
            <person name="Lelandais-Briere C."/>
            <person name="Owens G.L."/>
            <person name="Carrere S."/>
            <person name="Mayjonade B."/>
            <person name="Legrand L."/>
            <person name="Gill N."/>
            <person name="Kane N.C."/>
            <person name="Bowers J.E."/>
            <person name="Hubner S."/>
            <person name="Bellec A."/>
            <person name="Berard A."/>
            <person name="Berges H."/>
            <person name="Blanchet N."/>
            <person name="Boniface M.C."/>
            <person name="Brunel D."/>
            <person name="Catrice O."/>
            <person name="Chaidir N."/>
            <person name="Claudel C."/>
            <person name="Donnadieu C."/>
            <person name="Faraut T."/>
            <person name="Fievet G."/>
            <person name="Helmstetter N."/>
            <person name="King M."/>
            <person name="Knapp S.J."/>
            <person name="Lai Z."/>
            <person name="Le Paslier M.C."/>
            <person name="Lippi Y."/>
            <person name="Lorenzon L."/>
            <person name="Mandel J.R."/>
            <person name="Marage G."/>
            <person name="Marchand G."/>
            <person name="Marquand E."/>
            <person name="Bret-Mestries E."/>
            <person name="Morien E."/>
            <person name="Nambeesan S."/>
            <person name="Nguyen T."/>
            <person name="Pegot-Espagnet P."/>
            <person name="Pouilly N."/>
            <person name="Raftis F."/>
            <person name="Sallet E."/>
            <person name="Schiex T."/>
            <person name="Thomas J."/>
            <person name="Vandecasteele C."/>
            <person name="Vares D."/>
            <person name="Vear F."/>
            <person name="Vautrin S."/>
            <person name="Crespi M."/>
            <person name="Mangin B."/>
            <person name="Burke J.M."/>
            <person name="Salse J."/>
            <person name="Munos S."/>
            <person name="Vincourt P."/>
            <person name="Rieseberg L.H."/>
            <person name="Langlade N.B."/>
        </authorList>
    </citation>
    <scope>NUCLEOTIDE SEQUENCE [LARGE SCALE GENOMIC DNA]</scope>
    <source>
        <strain evidence="3">cv. SF193</strain>
    </source>
</reference>
<dbReference type="GO" id="GO:0006952">
    <property type="term" value="P:defense response"/>
    <property type="evidence" value="ECO:0007669"/>
    <property type="project" value="InterPro"/>
</dbReference>
<dbReference type="InterPro" id="IPR051761">
    <property type="entry name" value="MLP-like_ligand-binding"/>
</dbReference>
<keyword evidence="3" id="KW-1185">Reference proteome</keyword>
<dbReference type="InterPro" id="IPR000916">
    <property type="entry name" value="Bet_v_I/MLP"/>
</dbReference>
<dbReference type="PANTHER" id="PTHR31907">
    <property type="entry name" value="MLP-LIKE PROTEIN 423"/>
    <property type="match status" value="1"/>
</dbReference>
<sequence length="233" mass="26960">MTLSGTLVKQVTIKSDGDVFHETFRYRTHHISKMRPDNIKGVELHDGERGIVGSILVWNFFHDGKLKVAKEVIEAIDEEKKLARFKVIGSDILEAYKTFSITLHVETHGDENLVTWTFYYEKLNENIRDPDSLMELCINEHPLQPSYCNARRNTDNKFQILEISDNDHVCASKHWHSSKKTPNSLLTRLALWRKSTKVKGILLLNMITLLYGNEFNSKSQLIFASAFFYMLII</sequence>
<protein>
    <submittedName>
        <fullName evidence="2">Putative MLP-like protein 28</fullName>
    </submittedName>
</protein>